<proteinExistence type="predicted"/>
<gene>
    <name evidence="1" type="ORF">LCGC14_0662670</name>
</gene>
<accession>A0A0F9TEI5</accession>
<evidence type="ECO:0000313" key="1">
    <source>
        <dbReference type="EMBL" id="KKN47466.1"/>
    </source>
</evidence>
<sequence length="72" mass="8193">MAKTACKPETVYESNTVDIQHCPDCQLIHLTMGSITVRMSEHHFTQFAKDISRGLFEFNTDSVAQPSVRMMM</sequence>
<organism evidence="1">
    <name type="scientific">marine sediment metagenome</name>
    <dbReference type="NCBI Taxonomy" id="412755"/>
    <lineage>
        <taxon>unclassified sequences</taxon>
        <taxon>metagenomes</taxon>
        <taxon>ecological metagenomes</taxon>
    </lineage>
</organism>
<reference evidence="1" key="1">
    <citation type="journal article" date="2015" name="Nature">
        <title>Complex archaea that bridge the gap between prokaryotes and eukaryotes.</title>
        <authorList>
            <person name="Spang A."/>
            <person name="Saw J.H."/>
            <person name="Jorgensen S.L."/>
            <person name="Zaremba-Niedzwiedzka K."/>
            <person name="Martijn J."/>
            <person name="Lind A.E."/>
            <person name="van Eijk R."/>
            <person name="Schleper C."/>
            <person name="Guy L."/>
            <person name="Ettema T.J."/>
        </authorList>
    </citation>
    <scope>NUCLEOTIDE SEQUENCE</scope>
</reference>
<dbReference type="EMBL" id="LAZR01001275">
    <property type="protein sequence ID" value="KKN47466.1"/>
    <property type="molecule type" value="Genomic_DNA"/>
</dbReference>
<name>A0A0F9TEI5_9ZZZZ</name>
<protein>
    <submittedName>
        <fullName evidence="1">Uncharacterized protein</fullName>
    </submittedName>
</protein>
<comment type="caution">
    <text evidence="1">The sequence shown here is derived from an EMBL/GenBank/DDBJ whole genome shotgun (WGS) entry which is preliminary data.</text>
</comment>
<dbReference type="AlphaFoldDB" id="A0A0F9TEI5"/>